<dbReference type="Pfam" id="PF00201">
    <property type="entry name" value="UDPGT"/>
    <property type="match status" value="1"/>
</dbReference>
<evidence type="ECO:0000256" key="2">
    <source>
        <dbReference type="ARBA" id="ARBA00022679"/>
    </source>
</evidence>
<feature type="compositionally biased region" description="Polar residues" evidence="5">
    <location>
        <begin position="1"/>
        <end position="21"/>
    </location>
</feature>
<evidence type="ECO:0000256" key="1">
    <source>
        <dbReference type="ARBA" id="ARBA00009995"/>
    </source>
</evidence>
<comment type="similarity">
    <text evidence="1 3">Belongs to the UDP-glycosyltransferase family.</text>
</comment>
<evidence type="ECO:0000256" key="5">
    <source>
        <dbReference type="SAM" id="MobiDB-lite"/>
    </source>
</evidence>
<reference evidence="7" key="2">
    <citation type="submission" date="2023-06" db="EMBL/GenBank/DDBJ databases">
        <authorList>
            <person name="Ma L."/>
            <person name="Liu K.-W."/>
            <person name="Li Z."/>
            <person name="Hsiao Y.-Y."/>
            <person name="Qi Y."/>
            <person name="Fu T."/>
            <person name="Tang G."/>
            <person name="Zhang D."/>
            <person name="Sun W.-H."/>
            <person name="Liu D.-K."/>
            <person name="Li Y."/>
            <person name="Chen G.-Z."/>
            <person name="Liu X.-D."/>
            <person name="Liao X.-Y."/>
            <person name="Jiang Y.-T."/>
            <person name="Yu X."/>
            <person name="Hao Y."/>
            <person name="Huang J."/>
            <person name="Zhao X.-W."/>
            <person name="Ke S."/>
            <person name="Chen Y.-Y."/>
            <person name="Wu W.-L."/>
            <person name="Hsu J.-L."/>
            <person name="Lin Y.-F."/>
            <person name="Huang M.-D."/>
            <person name="Li C.-Y."/>
            <person name="Huang L."/>
            <person name="Wang Z.-W."/>
            <person name="Zhao X."/>
            <person name="Zhong W.-Y."/>
            <person name="Peng D.-H."/>
            <person name="Ahmad S."/>
            <person name="Lan S."/>
            <person name="Zhang J.-S."/>
            <person name="Tsai W.-C."/>
            <person name="Van De Peer Y."/>
            <person name="Liu Z.-J."/>
        </authorList>
    </citation>
    <scope>NUCLEOTIDE SEQUENCE</scope>
    <source>
        <strain evidence="7">SCP</strain>
        <tissue evidence="7">Leaves</tissue>
    </source>
</reference>
<proteinExistence type="inferred from homology"/>
<keyword evidence="8" id="KW-1185">Reference proteome</keyword>
<dbReference type="PROSITE" id="PS00375">
    <property type="entry name" value="UDPGT"/>
    <property type="match status" value="1"/>
</dbReference>
<dbReference type="FunFam" id="3.40.50.2000:FF:000060">
    <property type="entry name" value="Glycosyltransferase"/>
    <property type="match status" value="1"/>
</dbReference>
<keyword evidence="2 3" id="KW-0808">Transferase</keyword>
<dbReference type="FunFam" id="3.40.50.2000:FF:000238">
    <property type="entry name" value="Glycosyltransferase"/>
    <property type="match status" value="1"/>
</dbReference>
<dbReference type="Proteomes" id="UP001179952">
    <property type="component" value="Unassembled WGS sequence"/>
</dbReference>
<dbReference type="Pfam" id="PF26168">
    <property type="entry name" value="Glyco_transf_N"/>
    <property type="match status" value="1"/>
</dbReference>
<accession>A0AAV9A7P6</accession>
<keyword evidence="3" id="KW-0328">Glycosyltransferase</keyword>
<dbReference type="PANTHER" id="PTHR48044">
    <property type="entry name" value="GLYCOSYLTRANSFERASE"/>
    <property type="match status" value="1"/>
</dbReference>
<evidence type="ECO:0000256" key="3">
    <source>
        <dbReference type="RuleBase" id="RU003718"/>
    </source>
</evidence>
<evidence type="ECO:0000313" key="8">
    <source>
        <dbReference type="Proteomes" id="UP001179952"/>
    </source>
</evidence>
<reference evidence="7" key="1">
    <citation type="journal article" date="2023" name="Nat. Commun.">
        <title>Diploid and tetraploid genomes of Acorus and the evolution of monocots.</title>
        <authorList>
            <person name="Ma L."/>
            <person name="Liu K.W."/>
            <person name="Li Z."/>
            <person name="Hsiao Y.Y."/>
            <person name="Qi Y."/>
            <person name="Fu T."/>
            <person name="Tang G.D."/>
            <person name="Zhang D."/>
            <person name="Sun W.H."/>
            <person name="Liu D.K."/>
            <person name="Li Y."/>
            <person name="Chen G.Z."/>
            <person name="Liu X.D."/>
            <person name="Liao X.Y."/>
            <person name="Jiang Y.T."/>
            <person name="Yu X."/>
            <person name="Hao Y."/>
            <person name="Huang J."/>
            <person name="Zhao X.W."/>
            <person name="Ke S."/>
            <person name="Chen Y.Y."/>
            <person name="Wu W.L."/>
            <person name="Hsu J.L."/>
            <person name="Lin Y.F."/>
            <person name="Huang M.D."/>
            <person name="Li C.Y."/>
            <person name="Huang L."/>
            <person name="Wang Z.W."/>
            <person name="Zhao X."/>
            <person name="Zhong W.Y."/>
            <person name="Peng D.H."/>
            <person name="Ahmad S."/>
            <person name="Lan S."/>
            <person name="Zhang J.S."/>
            <person name="Tsai W.C."/>
            <person name="Van de Peer Y."/>
            <person name="Liu Z.J."/>
        </authorList>
    </citation>
    <scope>NUCLEOTIDE SEQUENCE</scope>
    <source>
        <strain evidence="7">SCP</strain>
    </source>
</reference>
<evidence type="ECO:0000259" key="6">
    <source>
        <dbReference type="Pfam" id="PF26168"/>
    </source>
</evidence>
<feature type="region of interest" description="Disordered" evidence="5">
    <location>
        <begin position="1"/>
        <end position="23"/>
    </location>
</feature>
<protein>
    <recommendedName>
        <fullName evidence="4">Glycosyltransferase</fullName>
        <ecNumber evidence="4">2.4.1.-</ecNumber>
    </recommendedName>
</protein>
<feature type="domain" description="Glycosyltransferase N-terminal" evidence="6">
    <location>
        <begin position="28"/>
        <end position="261"/>
    </location>
</feature>
<name>A0AAV9A7P6_ACOGR</name>
<dbReference type="AlphaFoldDB" id="A0AAV9A7P6"/>
<evidence type="ECO:0000313" key="7">
    <source>
        <dbReference type="EMBL" id="KAK1260278.1"/>
    </source>
</evidence>
<dbReference type="InterPro" id="IPR058980">
    <property type="entry name" value="Glyco_transf_N"/>
</dbReference>
<dbReference type="GO" id="GO:0050404">
    <property type="term" value="F:zeatin O-beta-D-xylosyltransferase activity"/>
    <property type="evidence" value="ECO:0007669"/>
    <property type="project" value="UniProtKB-ARBA"/>
</dbReference>
<dbReference type="EMBL" id="JAUJYN010000011">
    <property type="protein sequence ID" value="KAK1260278.1"/>
    <property type="molecule type" value="Genomic_DNA"/>
</dbReference>
<dbReference type="Gene3D" id="3.40.50.2000">
    <property type="entry name" value="Glycogen Phosphorylase B"/>
    <property type="match status" value="2"/>
</dbReference>
<evidence type="ECO:0000256" key="4">
    <source>
        <dbReference type="RuleBase" id="RU362057"/>
    </source>
</evidence>
<gene>
    <name evidence="7" type="ORF">QJS04_geneDACA002250</name>
</gene>
<dbReference type="PANTHER" id="PTHR48044:SF22">
    <property type="entry name" value="GLYCOSYLTRANSFERASE"/>
    <property type="match status" value="1"/>
</dbReference>
<dbReference type="CDD" id="cd03784">
    <property type="entry name" value="GT1_Gtf-like"/>
    <property type="match status" value="1"/>
</dbReference>
<dbReference type="SUPFAM" id="SSF53756">
    <property type="entry name" value="UDP-Glycosyltransferase/glycogen phosphorylase"/>
    <property type="match status" value="1"/>
</dbReference>
<comment type="caution">
    <text evidence="7">The sequence shown here is derived from an EMBL/GenBank/DDBJ whole genome shotgun (WGS) entry which is preliminary data.</text>
</comment>
<organism evidence="7 8">
    <name type="scientific">Acorus gramineus</name>
    <name type="common">Dwarf sweet flag</name>
    <dbReference type="NCBI Taxonomy" id="55184"/>
    <lineage>
        <taxon>Eukaryota</taxon>
        <taxon>Viridiplantae</taxon>
        <taxon>Streptophyta</taxon>
        <taxon>Embryophyta</taxon>
        <taxon>Tracheophyta</taxon>
        <taxon>Spermatophyta</taxon>
        <taxon>Magnoliopsida</taxon>
        <taxon>Liliopsida</taxon>
        <taxon>Acoraceae</taxon>
        <taxon>Acorus</taxon>
    </lineage>
</organism>
<dbReference type="EC" id="2.4.1.-" evidence="4"/>
<dbReference type="GO" id="GO:0009690">
    <property type="term" value="P:cytokinin metabolic process"/>
    <property type="evidence" value="ECO:0007669"/>
    <property type="project" value="UniProtKB-ARBA"/>
</dbReference>
<sequence length="487" mass="54276">MVRLTVTNAQNMDDISSNKDTSPAPEAAVAVVVVPFPAQGHLNQLFHLSRLLSRRGRLSVHFVGTATHNRQVRLRVHGWDPHRHPVRFHDLPTPPFTSPPPDPTTPIKFPAHLQPTFEASDALRGPFADLLRAISKTSPRVVVVHDALMSFAAREASLVPNAEAYAFHSVSAFASLFFQYESRGANASALFPELPKLSTDGCFTDTFMDLVRRRHRMTEAASVSGRLLNTCRPMEGQFLDLLAREPFAHDKKLWAVGPLNPIKIGRPARHECLKWLDKHPPKSVMYVSFGTTSSLSEEQVREIAIGLERSGQRFLWVLREADRGDIFADHDKEGLRLPDEYERRVRGWGLVVLDGWAPQVEILRHESTGGFMSHCGWNSCVESLSMGVPIAAWPMHSDQPRNAMLVTEVLGVGVTVREWGRRGEVVRAKAVEEVVRRVMVYEEGREMRRRADEIGVAVRGVAAAEEGGGCGGHAELDCFVAHITRRV</sequence>
<dbReference type="InterPro" id="IPR035595">
    <property type="entry name" value="UDP_glycos_trans_CS"/>
</dbReference>
<dbReference type="InterPro" id="IPR002213">
    <property type="entry name" value="UDP_glucos_trans"/>
</dbReference>